<feature type="region of interest" description="Disordered" evidence="1">
    <location>
        <begin position="1"/>
        <end position="22"/>
    </location>
</feature>
<dbReference type="Pfam" id="PF16719">
    <property type="entry name" value="SAWADEE"/>
    <property type="match status" value="1"/>
</dbReference>
<feature type="domain" description="SAWADEE" evidence="2">
    <location>
        <begin position="184"/>
        <end position="300"/>
    </location>
</feature>
<dbReference type="EMBL" id="VEPZ02001320">
    <property type="protein sequence ID" value="KAE8680760.1"/>
    <property type="molecule type" value="Genomic_DNA"/>
</dbReference>
<evidence type="ECO:0000259" key="2">
    <source>
        <dbReference type="Pfam" id="PF16719"/>
    </source>
</evidence>
<dbReference type="InterPro" id="IPR032001">
    <property type="entry name" value="SAWADEE_dom"/>
</dbReference>
<dbReference type="Proteomes" id="UP000436088">
    <property type="component" value="Unassembled WGS sequence"/>
</dbReference>
<organism evidence="3 4">
    <name type="scientific">Hibiscus syriacus</name>
    <name type="common">Rose of Sharon</name>
    <dbReference type="NCBI Taxonomy" id="106335"/>
    <lineage>
        <taxon>Eukaryota</taxon>
        <taxon>Viridiplantae</taxon>
        <taxon>Streptophyta</taxon>
        <taxon>Embryophyta</taxon>
        <taxon>Tracheophyta</taxon>
        <taxon>Spermatophyta</taxon>
        <taxon>Magnoliopsida</taxon>
        <taxon>eudicotyledons</taxon>
        <taxon>Gunneridae</taxon>
        <taxon>Pentapetalae</taxon>
        <taxon>rosids</taxon>
        <taxon>malvids</taxon>
        <taxon>Malvales</taxon>
        <taxon>Malvaceae</taxon>
        <taxon>Malvoideae</taxon>
        <taxon>Hibiscus</taxon>
    </lineage>
</organism>
<dbReference type="PANTHER" id="PTHR33827:SF2">
    <property type="entry name" value="PROTEIN SAWADEE HOMEODOMAIN HOMOLOG 1"/>
    <property type="match status" value="1"/>
</dbReference>
<comment type="caution">
    <text evidence="3">The sequence shown here is derived from an EMBL/GenBank/DDBJ whole genome shotgun (WGS) entry which is preliminary data.</text>
</comment>
<accession>A0A6A2YN28</accession>
<dbReference type="GO" id="GO:0003682">
    <property type="term" value="F:chromatin binding"/>
    <property type="evidence" value="ECO:0007669"/>
    <property type="project" value="InterPro"/>
</dbReference>
<dbReference type="Gene3D" id="2.30.30.140">
    <property type="match status" value="1"/>
</dbReference>
<proteinExistence type="predicted"/>
<sequence length="307" mass="34749">MEASAAGIFQLPPEKPTAVTPSPEKLLGFEEAHGEEDGEGEEFVWCKAPNSPPSIITAPVTAAAPVPGVDPQKGNTIARSQQAMAAIVLQMENNYKAKGNETLNEEFCKKLATNFSSSSTRLGKSTVTWQQVQHFFREKQLEKQSEQDSSALAIELFVDLSDANSSKPLEFMQRRKGTAEDLKELSFEARSSKDYAWYDVETFLNYRVLYNGELEVRVRFSGFDKAEDEWVNVETAVRERSIPLEPSECDLVKIGDLVLCYLDREYYQLYCDAHVMDVRRQTHDAKSCTCVFVVCYDHDYSEVYRTQ</sequence>
<dbReference type="AlphaFoldDB" id="A0A6A2YN28"/>
<dbReference type="Gene3D" id="2.40.50.40">
    <property type="match status" value="1"/>
</dbReference>
<evidence type="ECO:0000313" key="3">
    <source>
        <dbReference type="EMBL" id="KAE8680760.1"/>
    </source>
</evidence>
<keyword evidence="4" id="KW-1185">Reference proteome</keyword>
<name>A0A6A2YN28_HIBSY</name>
<reference evidence="3" key="1">
    <citation type="submission" date="2019-09" db="EMBL/GenBank/DDBJ databases">
        <title>Draft genome information of white flower Hibiscus syriacus.</title>
        <authorList>
            <person name="Kim Y.-M."/>
        </authorList>
    </citation>
    <scope>NUCLEOTIDE SEQUENCE [LARGE SCALE GENOMIC DNA]</scope>
    <source>
        <strain evidence="3">YM2019G1</strain>
    </source>
</reference>
<evidence type="ECO:0000256" key="1">
    <source>
        <dbReference type="SAM" id="MobiDB-lite"/>
    </source>
</evidence>
<dbReference type="PANTHER" id="PTHR33827">
    <property type="entry name" value="PROTEIN SAWADEE HOMEODOMAIN HOMOLOG 2"/>
    <property type="match status" value="1"/>
</dbReference>
<protein>
    <submittedName>
        <fullName evidence="3">Protein SAWADEE</fullName>
    </submittedName>
</protein>
<evidence type="ECO:0000313" key="4">
    <source>
        <dbReference type="Proteomes" id="UP000436088"/>
    </source>
</evidence>
<gene>
    <name evidence="3" type="ORF">F3Y22_tig00111366pilonHSYRG00044</name>
</gene>
<dbReference type="InterPro" id="IPR039276">
    <property type="entry name" value="SHH1/2"/>
</dbReference>